<dbReference type="PANTHER" id="PTHR30570:SF1">
    <property type="entry name" value="PHOSPHATE-BINDING PROTEIN PSTS"/>
    <property type="match status" value="1"/>
</dbReference>
<evidence type="ECO:0000256" key="1">
    <source>
        <dbReference type="ARBA" id="ARBA00022729"/>
    </source>
</evidence>
<protein>
    <submittedName>
        <fullName evidence="4">Phosphonate ABC transporter substrate-binding protein</fullName>
    </submittedName>
</protein>
<dbReference type="InterPro" id="IPR024370">
    <property type="entry name" value="PBP_domain"/>
</dbReference>
<feature type="domain" description="PBP" evidence="3">
    <location>
        <begin position="21"/>
        <end position="305"/>
    </location>
</feature>
<keyword evidence="1 2" id="KW-0732">Signal</keyword>
<keyword evidence="5" id="KW-1185">Reference proteome</keyword>
<evidence type="ECO:0000256" key="2">
    <source>
        <dbReference type="SAM" id="SignalP"/>
    </source>
</evidence>
<proteinExistence type="predicted"/>
<feature type="chain" id="PRO_5022827668" evidence="2">
    <location>
        <begin position="24"/>
        <end position="346"/>
    </location>
</feature>
<dbReference type="EMBL" id="VSZS01000054">
    <property type="protein sequence ID" value="TYR34859.1"/>
    <property type="molecule type" value="Genomic_DNA"/>
</dbReference>
<evidence type="ECO:0000259" key="3">
    <source>
        <dbReference type="Pfam" id="PF12849"/>
    </source>
</evidence>
<evidence type="ECO:0000313" key="4">
    <source>
        <dbReference type="EMBL" id="TYR34859.1"/>
    </source>
</evidence>
<dbReference type="Gene3D" id="3.40.190.10">
    <property type="entry name" value="Periplasmic binding protein-like II"/>
    <property type="match status" value="2"/>
</dbReference>
<organism evidence="4 5">
    <name type="scientific">Neoaquamicrobium microcysteis</name>
    <dbReference type="NCBI Taxonomy" id="2682781"/>
    <lineage>
        <taxon>Bacteria</taxon>
        <taxon>Pseudomonadati</taxon>
        <taxon>Pseudomonadota</taxon>
        <taxon>Alphaproteobacteria</taxon>
        <taxon>Hyphomicrobiales</taxon>
        <taxon>Phyllobacteriaceae</taxon>
        <taxon>Neoaquamicrobium</taxon>
    </lineage>
</organism>
<dbReference type="InterPro" id="IPR050811">
    <property type="entry name" value="Phosphate_ABC_transporter"/>
</dbReference>
<dbReference type="OrthoDB" id="9790048at2"/>
<gene>
    <name evidence="4" type="ORF">FY036_03285</name>
</gene>
<dbReference type="Pfam" id="PF12849">
    <property type="entry name" value="PBP_like_2"/>
    <property type="match status" value="1"/>
</dbReference>
<reference evidence="4 5" key="2">
    <citation type="submission" date="2019-09" db="EMBL/GenBank/DDBJ databases">
        <title>Mesorhizobium sp. MaA-C15 isolated from Microcystis aeruginosa.</title>
        <authorList>
            <person name="Jeong S.E."/>
            <person name="Jin H.M."/>
            <person name="Jeon C.O."/>
        </authorList>
    </citation>
    <scope>NUCLEOTIDE SEQUENCE [LARGE SCALE GENOMIC DNA]</scope>
    <source>
        <strain evidence="4 5">MaA-C15</strain>
    </source>
</reference>
<dbReference type="SUPFAM" id="SSF53850">
    <property type="entry name" value="Periplasmic binding protein-like II"/>
    <property type="match status" value="1"/>
</dbReference>
<sequence>MNRYSLAATVASAALAASLGTAAAQSRDTIQIAGSSTVLPFASIVAEEFGNAFPEFKTPVVGSGGSSGGLRQFCGGVGENTIDIANSSRRIRAGEIEACNAAGVNDIREIQIGYDGIVFATGADKEDFALEPVHVFKAIAAQVPVDGELVANSYTTWNEIDETLPNQPISLAIPASNHGTREVFEERVLHEGCKNAGMPEMEKEALDAACLALRQDVVVEIAGDYTETLARLQSNPDTVGVFGLSFYDQNRDTLKVATMSGVTPSLETIAAGEYPVSRPLFFYVKGEHIGVIPGIEEYVQFFLSDQMAGAGGTLEAAGLIPAPTEETADVLAEFEEGKALTAADLQ</sequence>
<comment type="caution">
    <text evidence="4">The sequence shown here is derived from an EMBL/GenBank/DDBJ whole genome shotgun (WGS) entry which is preliminary data.</text>
</comment>
<reference evidence="4 5" key="1">
    <citation type="submission" date="2019-08" db="EMBL/GenBank/DDBJ databases">
        <authorList>
            <person name="Seo Y.L."/>
        </authorList>
    </citation>
    <scope>NUCLEOTIDE SEQUENCE [LARGE SCALE GENOMIC DNA]</scope>
    <source>
        <strain evidence="4 5">MaA-C15</strain>
    </source>
</reference>
<accession>A0A5D4H4A2</accession>
<dbReference type="Proteomes" id="UP000323258">
    <property type="component" value="Unassembled WGS sequence"/>
</dbReference>
<evidence type="ECO:0000313" key="5">
    <source>
        <dbReference type="Proteomes" id="UP000323258"/>
    </source>
</evidence>
<dbReference type="RefSeq" id="WP_148913277.1">
    <property type="nucleotide sequence ID" value="NZ_VSZS01000054.1"/>
</dbReference>
<name>A0A5D4H4A2_9HYPH</name>
<dbReference type="AlphaFoldDB" id="A0A5D4H4A2"/>
<feature type="signal peptide" evidence="2">
    <location>
        <begin position="1"/>
        <end position="23"/>
    </location>
</feature>
<dbReference type="PANTHER" id="PTHR30570">
    <property type="entry name" value="PERIPLASMIC PHOSPHATE BINDING COMPONENT OF PHOSPHATE ABC TRANSPORTER"/>
    <property type="match status" value="1"/>
</dbReference>